<sequence>MTQSVPGASAPTNSQILDFLLEAGTWRTGLLSLLLDAVGAAMDGGSVVVLGVRDDTVARLWRGAVSMFLAPSSAEQFRWQHAEGRGSVGEEVHLVTVALTELPEWAEASTGVVIGEEDNCSLGELSVDGHQTERGTSVTVTQWSLLAEALIVDHETALAALALQEKIDQKFADESVYRLWPLAMTVASTPEMHDSMSSAANVIRAHSPKSLCGESELFNIAVGAVANVYGRESAAMWRDQMVAPTIPEPEAASTALTSSGGVSDSEATDSVVSQSELRSLVMGEVMDLPPDALRWGCSVSWTQPAVNSLEVDVVVFLLDENRKVSSDEDFVFYNAPVGGNGAVKLSVLRPDMQRVDLDFGVLASRYHRVAMGIVITGQGSFSSLNPLRMILTDNEFPIADSVCAHATTEQAMIVGEFYTRAGRWRVRSVWQGFDGGLAELATSYGVVVDDHG</sequence>
<evidence type="ECO:0000313" key="3">
    <source>
        <dbReference type="EMBL" id="WMN01785.1"/>
    </source>
</evidence>
<dbReference type="CDD" id="cd06974">
    <property type="entry name" value="TerD_like"/>
    <property type="match status" value="1"/>
</dbReference>
<dbReference type="EMBL" id="CP124545">
    <property type="protein sequence ID" value="WMN01785.1"/>
    <property type="molecule type" value="Genomic_DNA"/>
</dbReference>
<dbReference type="AlphaFoldDB" id="A0AAX3ZXR0"/>
<dbReference type="PANTHER" id="PTHR32097">
    <property type="entry name" value="CAMP-BINDING PROTEIN 1-RELATED"/>
    <property type="match status" value="1"/>
</dbReference>
<evidence type="ECO:0000256" key="1">
    <source>
        <dbReference type="ARBA" id="ARBA00008775"/>
    </source>
</evidence>
<name>A0AAX3ZXR0_RHOER</name>
<dbReference type="InterPro" id="IPR003325">
    <property type="entry name" value="TerD"/>
</dbReference>
<dbReference type="InterPro" id="IPR051324">
    <property type="entry name" value="Stress/Tellurium_Resist"/>
</dbReference>
<dbReference type="Pfam" id="PF02342">
    <property type="entry name" value="TerD"/>
    <property type="match status" value="1"/>
</dbReference>
<dbReference type="PANTHER" id="PTHR32097:SF4">
    <property type="entry name" value="GENERAL STRESS PROTEIN 16U"/>
    <property type="match status" value="1"/>
</dbReference>
<organism evidence="3 4">
    <name type="scientific">Rhodococcus erythropolis</name>
    <name type="common">Arthrobacter picolinophilus</name>
    <dbReference type="NCBI Taxonomy" id="1833"/>
    <lineage>
        <taxon>Bacteria</taxon>
        <taxon>Bacillati</taxon>
        <taxon>Actinomycetota</taxon>
        <taxon>Actinomycetes</taxon>
        <taxon>Mycobacteriales</taxon>
        <taxon>Nocardiaceae</taxon>
        <taxon>Rhodococcus</taxon>
        <taxon>Rhodococcus erythropolis group</taxon>
    </lineage>
</organism>
<dbReference type="Gene3D" id="2.60.60.30">
    <property type="entry name" value="sav2460 like domains"/>
    <property type="match status" value="1"/>
</dbReference>
<comment type="similarity">
    <text evidence="1">Belongs to the CAPAB/TerDEXZ family.</text>
</comment>
<dbReference type="Proteomes" id="UP001230933">
    <property type="component" value="Chromosome"/>
</dbReference>
<evidence type="ECO:0000259" key="2">
    <source>
        <dbReference type="Pfam" id="PF02342"/>
    </source>
</evidence>
<accession>A0AAX3ZXR0</accession>
<feature type="domain" description="TerD" evidence="2">
    <location>
        <begin position="296"/>
        <end position="444"/>
    </location>
</feature>
<reference evidence="3" key="1">
    <citation type="submission" date="2023-08" db="EMBL/GenBank/DDBJ databases">
        <title>Isolation and Characterization of Rhodococcus erythropolis MGMM8.</title>
        <authorList>
            <person name="Diabankana R.G.C."/>
            <person name="Afordoanyi D.M."/>
            <person name="Validov S.Z."/>
        </authorList>
    </citation>
    <scope>NUCLEOTIDE SEQUENCE</scope>
    <source>
        <strain evidence="3">MGMM8</strain>
    </source>
</reference>
<dbReference type="RefSeq" id="WP_308370883.1">
    <property type="nucleotide sequence ID" value="NZ_CP124545.1"/>
</dbReference>
<gene>
    <name evidence="3" type="ORF">QIE55_31295</name>
</gene>
<proteinExistence type="inferred from homology"/>
<evidence type="ECO:0000313" key="4">
    <source>
        <dbReference type="Proteomes" id="UP001230933"/>
    </source>
</evidence>
<protein>
    <submittedName>
        <fullName evidence="3">TerD family protein</fullName>
    </submittedName>
</protein>